<dbReference type="InterPro" id="IPR027417">
    <property type="entry name" value="P-loop_NTPase"/>
</dbReference>
<organism evidence="4 5">
    <name type="scientific">Sporosarcina oncorhynchi</name>
    <dbReference type="NCBI Taxonomy" id="3056444"/>
    <lineage>
        <taxon>Bacteria</taxon>
        <taxon>Bacillati</taxon>
        <taxon>Bacillota</taxon>
        <taxon>Bacilli</taxon>
        <taxon>Bacillales</taxon>
        <taxon>Caryophanaceae</taxon>
        <taxon>Sporosarcina</taxon>
    </lineage>
</organism>
<keyword evidence="1" id="KW-0175">Coiled coil</keyword>
<dbReference type="RefSeq" id="WP_317966762.1">
    <property type="nucleotide sequence ID" value="NZ_CP129118.1"/>
</dbReference>
<dbReference type="SUPFAM" id="SSF52540">
    <property type="entry name" value="P-loop containing nucleoside triphosphate hydrolases"/>
    <property type="match status" value="1"/>
</dbReference>
<dbReference type="Pfam" id="PF20030">
    <property type="entry name" value="bpMoxR"/>
    <property type="match status" value="1"/>
</dbReference>
<dbReference type="EMBL" id="CP129118">
    <property type="protein sequence ID" value="WOV87042.1"/>
    <property type="molecule type" value="Genomic_DNA"/>
</dbReference>
<evidence type="ECO:0000259" key="3">
    <source>
        <dbReference type="SMART" id="SM00382"/>
    </source>
</evidence>
<accession>A0ABZ0L5V9</accession>
<feature type="coiled-coil region" evidence="1">
    <location>
        <begin position="322"/>
        <end position="349"/>
    </location>
</feature>
<dbReference type="InterPro" id="IPR050513">
    <property type="entry name" value="RavA_ATPases"/>
</dbReference>
<feature type="domain" description="AAA+ ATPase" evidence="3">
    <location>
        <begin position="35"/>
        <end position="174"/>
    </location>
</feature>
<dbReference type="Gene3D" id="3.40.50.300">
    <property type="entry name" value="P-loop containing nucleotide triphosphate hydrolases"/>
    <property type="match status" value="1"/>
</dbReference>
<dbReference type="InterPro" id="IPR045427">
    <property type="entry name" value="MoxR"/>
</dbReference>
<dbReference type="CDD" id="cd00009">
    <property type="entry name" value="AAA"/>
    <property type="match status" value="1"/>
</dbReference>
<sequence length="396" mass="44714">MNPNQQKLEQIKQALNAKFYERENEVEGILIALLARQHMLMIGPAGTAKSALSTEISKIVQGTKYFQWLLTPFSTPEEVFGPLSLKDLEAGVYKRNTAMKMPEADIVFLDEIFKANSAILNSLLTLINERLFYNDGSPVEAPLLSVIGASNEYPEDGEGLEALFDRFLLRYEIDYIGDEGNFLAMMKEESNPGEMPSMHLDELKELHAIVEQVVVPDEIYEALSVIRRELFDEGIRPSDRRFKQSIGVLKAKAFIHQRQTVELSDLSLLENALWETLDQKETVCHVIRRYTGGSADRSLAGIEREAEEVYDMAVRDQSTEAGMEAMKKLKELMSELDVLKDEESENTTEIVGLTNRVTSLYKEIENSRLEAEYPGMQAEPGADSTEEESGGIHFRM</sequence>
<dbReference type="PANTHER" id="PTHR32204:SF0">
    <property type="entry name" value="ATPASE RAVA"/>
    <property type="match status" value="1"/>
</dbReference>
<dbReference type="Proteomes" id="UP001303902">
    <property type="component" value="Chromosome"/>
</dbReference>
<keyword evidence="5" id="KW-1185">Reference proteome</keyword>
<gene>
    <name evidence="4" type="ORF">QWT69_14365</name>
</gene>
<evidence type="ECO:0000256" key="2">
    <source>
        <dbReference type="SAM" id="MobiDB-lite"/>
    </source>
</evidence>
<name>A0ABZ0L5V9_9BACL</name>
<evidence type="ECO:0000313" key="5">
    <source>
        <dbReference type="Proteomes" id="UP001303902"/>
    </source>
</evidence>
<evidence type="ECO:0000313" key="4">
    <source>
        <dbReference type="EMBL" id="WOV87042.1"/>
    </source>
</evidence>
<proteinExistence type="predicted"/>
<dbReference type="SMART" id="SM00382">
    <property type="entry name" value="AAA"/>
    <property type="match status" value="1"/>
</dbReference>
<dbReference type="PANTHER" id="PTHR32204">
    <property type="entry name" value="ATPASE RAVA"/>
    <property type="match status" value="1"/>
</dbReference>
<evidence type="ECO:0000256" key="1">
    <source>
        <dbReference type="SAM" id="Coils"/>
    </source>
</evidence>
<dbReference type="Pfam" id="PF17868">
    <property type="entry name" value="AAA_lid_8"/>
    <property type="match status" value="1"/>
</dbReference>
<dbReference type="InterPro" id="IPR003593">
    <property type="entry name" value="AAA+_ATPase"/>
</dbReference>
<protein>
    <submittedName>
        <fullName evidence="4">AAA family ATPase</fullName>
    </submittedName>
</protein>
<feature type="region of interest" description="Disordered" evidence="2">
    <location>
        <begin position="375"/>
        <end position="396"/>
    </location>
</feature>
<dbReference type="InterPro" id="IPR041538">
    <property type="entry name" value="RavA-like_AAA_lid"/>
</dbReference>
<reference evidence="4 5" key="1">
    <citation type="submission" date="2023-06" db="EMBL/GenBank/DDBJ databases">
        <title>Sporosarcina sp. nov., isolated from Korean tranditional fermented seafood 'Jeotgal'.</title>
        <authorList>
            <person name="Yang A.I."/>
            <person name="Shin N.-R."/>
        </authorList>
    </citation>
    <scope>NUCLEOTIDE SEQUENCE [LARGE SCALE GENOMIC DNA]</scope>
    <source>
        <strain evidence="4 5">T2O-4</strain>
    </source>
</reference>